<comment type="caution">
    <text evidence="2">The sequence shown here is derived from an EMBL/GenBank/DDBJ whole genome shotgun (WGS) entry which is preliminary data.</text>
</comment>
<dbReference type="EMBL" id="JZUY01000043">
    <property type="protein sequence ID" value="KLC04323.1"/>
    <property type="molecule type" value="Genomic_DNA"/>
</dbReference>
<name>A0ABR5EQH0_XANPE</name>
<organism evidence="2 3">
    <name type="scientific">Xanthomonas perforans</name>
    <dbReference type="NCBI Taxonomy" id="442694"/>
    <lineage>
        <taxon>Bacteria</taxon>
        <taxon>Pseudomonadati</taxon>
        <taxon>Pseudomonadota</taxon>
        <taxon>Gammaproteobacteria</taxon>
        <taxon>Lysobacterales</taxon>
        <taxon>Lysobacteraceae</taxon>
        <taxon>Xanthomonas</taxon>
    </lineage>
</organism>
<sequence length="68" mass="6761">MTRVMACAPAGTCTRCLALVGLPPPTDTLVTVAGARNPGGDRGPGVMGGVGDRPGLARPGAFAMRPSR</sequence>
<accession>A0ABR5EQH0</accession>
<evidence type="ECO:0000313" key="2">
    <source>
        <dbReference type="EMBL" id="KLC04323.1"/>
    </source>
</evidence>
<gene>
    <name evidence="2" type="ORF">XP315_14945</name>
</gene>
<evidence type="ECO:0000256" key="1">
    <source>
        <dbReference type="SAM" id="MobiDB-lite"/>
    </source>
</evidence>
<reference evidence="2 3" key="1">
    <citation type="submission" date="2015-02" db="EMBL/GenBank/DDBJ databases">
        <title>Whole genome sequencing of multiple isolates of three species of pepper and tomato-infecting xanthomonads reveals genetic diversity in field strains and pinpoints effectors responsible for host specificity.</title>
        <authorList>
            <person name="Schwartz A."/>
            <person name="Dahlbeck D."/>
            <person name="Staskawicz B."/>
            <person name="Bart R."/>
            <person name="Potnis N."/>
            <person name="Minsavage G."/>
            <person name="Timilsina S."/>
            <person name="Goss E."/>
            <person name="Jones J."/>
            <person name="Vallad G."/>
            <person name="Barak J."/>
            <person name="Miller S."/>
            <person name="Ritchie D."/>
            <person name="Martins J.Jr."/>
            <person name="Patane J.S."/>
            <person name="Setubal J.C."/>
        </authorList>
    </citation>
    <scope>NUCLEOTIDE SEQUENCE [LARGE SCALE GENOMIC DNA]</scope>
    <source>
        <strain evidence="2 3">Xp3-15</strain>
    </source>
</reference>
<dbReference type="Proteomes" id="UP000035369">
    <property type="component" value="Unassembled WGS sequence"/>
</dbReference>
<feature type="region of interest" description="Disordered" evidence="1">
    <location>
        <begin position="36"/>
        <end position="68"/>
    </location>
</feature>
<protein>
    <submittedName>
        <fullName evidence="2">Uncharacterized protein</fullName>
    </submittedName>
</protein>
<proteinExistence type="predicted"/>
<feature type="compositionally biased region" description="Gly residues" evidence="1">
    <location>
        <begin position="40"/>
        <end position="52"/>
    </location>
</feature>
<evidence type="ECO:0000313" key="3">
    <source>
        <dbReference type="Proteomes" id="UP000035369"/>
    </source>
</evidence>
<keyword evidence="3" id="KW-1185">Reference proteome</keyword>